<dbReference type="InterPro" id="IPR036291">
    <property type="entry name" value="NAD(P)-bd_dom_sf"/>
</dbReference>
<dbReference type="InterPro" id="IPR013549">
    <property type="entry name" value="DUF1731"/>
</dbReference>
<feature type="domain" description="NAD-dependent epimerase/dehydratase" evidence="2">
    <location>
        <begin position="7"/>
        <end position="132"/>
    </location>
</feature>
<evidence type="ECO:0000313" key="5">
    <source>
        <dbReference type="Proteomes" id="UP000636458"/>
    </source>
</evidence>
<dbReference type="Proteomes" id="UP000636458">
    <property type="component" value="Unassembled WGS sequence"/>
</dbReference>
<comment type="similarity">
    <text evidence="1">Belongs to the NAD(P)-dependent epimerase/dehydratase family. SDR39U1 subfamily.</text>
</comment>
<dbReference type="PANTHER" id="PTHR11092:SF0">
    <property type="entry name" value="EPIMERASE FAMILY PROTEIN SDR39U1"/>
    <property type="match status" value="1"/>
</dbReference>
<dbReference type="Pfam" id="PF01370">
    <property type="entry name" value="Epimerase"/>
    <property type="match status" value="1"/>
</dbReference>
<dbReference type="Pfam" id="PF08338">
    <property type="entry name" value="DUF1731"/>
    <property type="match status" value="1"/>
</dbReference>
<dbReference type="Gene3D" id="3.40.50.720">
    <property type="entry name" value="NAD(P)-binding Rossmann-like Domain"/>
    <property type="match status" value="1"/>
</dbReference>
<protein>
    <submittedName>
        <fullName evidence="4">TIGR01777 family oxidoreductase</fullName>
    </submittedName>
</protein>
<proteinExistence type="inferred from homology"/>
<organism evidence="4 5">
    <name type="scientific">Lacisediminihabitans changchengi</name>
    <dbReference type="NCBI Taxonomy" id="2787634"/>
    <lineage>
        <taxon>Bacteria</taxon>
        <taxon>Bacillati</taxon>
        <taxon>Actinomycetota</taxon>
        <taxon>Actinomycetes</taxon>
        <taxon>Micrococcales</taxon>
        <taxon>Microbacteriaceae</taxon>
        <taxon>Lacisediminihabitans</taxon>
    </lineage>
</organism>
<dbReference type="PANTHER" id="PTHR11092">
    <property type="entry name" value="SUGAR NUCLEOTIDE EPIMERASE RELATED"/>
    <property type="match status" value="1"/>
</dbReference>
<reference evidence="4" key="1">
    <citation type="submission" date="2021-01" db="EMBL/GenBank/DDBJ databases">
        <title>Lacisediminihabitans sp. nov. strain G11-30, isolated from Antarctic Soil.</title>
        <authorList>
            <person name="Li J."/>
        </authorList>
    </citation>
    <scope>NUCLEOTIDE SEQUENCE</scope>
    <source>
        <strain evidence="4">G11-30</strain>
    </source>
</reference>
<name>A0A934W367_9MICO</name>
<dbReference type="AlphaFoldDB" id="A0A934W367"/>
<evidence type="ECO:0000256" key="1">
    <source>
        <dbReference type="ARBA" id="ARBA00009353"/>
    </source>
</evidence>
<evidence type="ECO:0000259" key="3">
    <source>
        <dbReference type="Pfam" id="PF08338"/>
    </source>
</evidence>
<accession>A0A934W367</accession>
<dbReference type="SUPFAM" id="SSF51735">
    <property type="entry name" value="NAD(P)-binding Rossmann-fold domains"/>
    <property type="match status" value="1"/>
</dbReference>
<dbReference type="InterPro" id="IPR001509">
    <property type="entry name" value="Epimerase_deHydtase"/>
</dbReference>
<comment type="caution">
    <text evidence="4">The sequence shown here is derived from an EMBL/GenBank/DDBJ whole genome shotgun (WGS) entry which is preliminary data.</text>
</comment>
<dbReference type="EMBL" id="JAEPES010000002">
    <property type="protein sequence ID" value="MBK4347596.1"/>
    <property type="molecule type" value="Genomic_DNA"/>
</dbReference>
<evidence type="ECO:0000259" key="2">
    <source>
        <dbReference type="Pfam" id="PF01370"/>
    </source>
</evidence>
<keyword evidence="5" id="KW-1185">Reference proteome</keyword>
<dbReference type="RefSeq" id="WP_200555999.1">
    <property type="nucleotide sequence ID" value="NZ_JAEPES010000002.1"/>
</dbReference>
<sequence length="297" mass="31688">MSETLRVLVAGGSGFIGTELIRQLTDDGHQVTLLVRGEPQSDNQATWAPASGTLDPGLISDTDAVINLSGASIGKLPWTHKYRDEILKSRLDATRTLTDAMARAATPPATFLSGSAVGIYGDRPGEILTEESPRGKGFLGDVVEQWERAASLSPTATRVVMLRTGLVIGDGGSLKPIMALTRVGLGSRLASGTDVWPWISLYDEAAAIRYLLTSTLSGPVNLAGPTRATSGEITKYVAHKMHRPYALAVPEFAIDLALQDAGEELLLSSQNVSSEKLTADGFVFRDHTVEQAIDEFL</sequence>
<gene>
    <name evidence="4" type="ORF">IV501_08115</name>
</gene>
<dbReference type="NCBIfam" id="TIGR01777">
    <property type="entry name" value="yfcH"/>
    <property type="match status" value="1"/>
</dbReference>
<feature type="domain" description="DUF1731" evidence="3">
    <location>
        <begin position="249"/>
        <end position="294"/>
    </location>
</feature>
<evidence type="ECO:0000313" key="4">
    <source>
        <dbReference type="EMBL" id="MBK4347596.1"/>
    </source>
</evidence>
<dbReference type="InterPro" id="IPR010099">
    <property type="entry name" value="SDR39U1"/>
</dbReference>